<keyword evidence="1 6" id="KW-0479">Metal-binding</keyword>
<sequence>MCSDCQYQIPTIDFSINSLEIDRGTEEWYSLCKRVREACENNGFFEIVYDKIPLQLRAETFSMIRQLFSLPLETKKNYFSSRPYGGYHGQNPKLPLFESFGLEDPSNYESLRSFTQLMWPNGHDKFCNTVISMVKKLDDLKHMIEVMILDSYGLGEKSKSIMASMTLLRIMKYSPPPSGESMQGLHAHTDKALSTILCDDQVSGLEIETKDGQWIKLSFSPTSLVFVVGDLLMAWSNGRMHPAKHRVMMSGEKERYSLGQFVDPVEGTIIKATKELVDEEHPRILEDFDYTKFSKFFFSEEGKAVDTEMQIFAFAGIS</sequence>
<dbReference type="Proteomes" id="UP000238479">
    <property type="component" value="Chromosome 4"/>
</dbReference>
<dbReference type="GO" id="GO:0046872">
    <property type="term" value="F:metal ion binding"/>
    <property type="evidence" value="ECO:0007669"/>
    <property type="project" value="UniProtKB-KW"/>
</dbReference>
<evidence type="ECO:0000256" key="2">
    <source>
        <dbReference type="ARBA" id="ARBA00023004"/>
    </source>
</evidence>
<dbReference type="FunFam" id="2.60.120.330:FF:000017">
    <property type="entry name" value="2-oxoglutarate-dependent dioxygenase DAO"/>
    <property type="match status" value="1"/>
</dbReference>
<dbReference type="Gramene" id="PRQ38030">
    <property type="protein sequence ID" value="PRQ38030"/>
    <property type="gene ID" value="RchiOBHm_Chr4g0409261"/>
</dbReference>
<comment type="function">
    <text evidence="3">2-oxoglutarate-dependent dioxygenase essential for auxin catabolism and maintenance of auxin homeostasis in reproductive organs. Catalyzes the irreversible oxidation of indole-3-acetic acid (IAA) to the biologically inactive 2-oxoindole-3-acetic acid (OxIAA).</text>
</comment>
<gene>
    <name evidence="8" type="ORF">RchiOBHm_Chr4g0409261</name>
</gene>
<evidence type="ECO:0000256" key="3">
    <source>
        <dbReference type="ARBA" id="ARBA00054658"/>
    </source>
</evidence>
<accession>A0A2P6QV25</accession>
<name>A0A2P6QV25_ROSCH</name>
<dbReference type="PANTHER" id="PTHR47990">
    <property type="entry name" value="2-OXOGLUTARATE (2OG) AND FE(II)-DEPENDENT OXYGENASE SUPERFAMILY PROTEIN-RELATED"/>
    <property type="match status" value="1"/>
</dbReference>
<evidence type="ECO:0000256" key="4">
    <source>
        <dbReference type="ARBA" id="ARBA00074102"/>
    </source>
</evidence>
<evidence type="ECO:0000256" key="1">
    <source>
        <dbReference type="ARBA" id="ARBA00022723"/>
    </source>
</evidence>
<dbReference type="Pfam" id="PF14226">
    <property type="entry name" value="DIOX_N"/>
    <property type="match status" value="1"/>
</dbReference>
<dbReference type="InterPro" id="IPR044861">
    <property type="entry name" value="IPNS-like_FE2OG_OXY"/>
</dbReference>
<comment type="similarity">
    <text evidence="6">Belongs to the iron/ascorbate-dependent oxidoreductase family.</text>
</comment>
<evidence type="ECO:0000256" key="6">
    <source>
        <dbReference type="RuleBase" id="RU003682"/>
    </source>
</evidence>
<reference evidence="8 9" key="1">
    <citation type="journal article" date="2018" name="Nat. Genet.">
        <title>The Rosa genome provides new insights in the design of modern roses.</title>
        <authorList>
            <person name="Bendahmane M."/>
        </authorList>
    </citation>
    <scope>NUCLEOTIDE SEQUENCE [LARGE SCALE GENOMIC DNA]</scope>
    <source>
        <strain evidence="9">cv. Old Blush</strain>
    </source>
</reference>
<dbReference type="AlphaFoldDB" id="A0A2P6QV25"/>
<evidence type="ECO:0000259" key="7">
    <source>
        <dbReference type="PROSITE" id="PS51471"/>
    </source>
</evidence>
<dbReference type="InterPro" id="IPR005123">
    <property type="entry name" value="Oxoglu/Fe-dep_dioxygenase_dom"/>
</dbReference>
<evidence type="ECO:0000256" key="5">
    <source>
        <dbReference type="ARBA" id="ARBA00076740"/>
    </source>
</evidence>
<dbReference type="InterPro" id="IPR026992">
    <property type="entry name" value="DIOX_N"/>
</dbReference>
<dbReference type="SUPFAM" id="SSF51197">
    <property type="entry name" value="Clavaminate synthase-like"/>
    <property type="match status" value="1"/>
</dbReference>
<keyword evidence="9" id="KW-1185">Reference proteome</keyword>
<dbReference type="GO" id="GO:0051213">
    <property type="term" value="F:dioxygenase activity"/>
    <property type="evidence" value="ECO:0007669"/>
    <property type="project" value="UniProtKB-KW"/>
</dbReference>
<feature type="domain" description="Fe2OG dioxygenase" evidence="7">
    <location>
        <begin position="162"/>
        <end position="264"/>
    </location>
</feature>
<comment type="caution">
    <text evidence="8">The sequence shown here is derived from an EMBL/GenBank/DDBJ whole genome shotgun (WGS) entry which is preliminary data.</text>
</comment>
<evidence type="ECO:0000313" key="9">
    <source>
        <dbReference type="Proteomes" id="UP000238479"/>
    </source>
</evidence>
<organism evidence="8 9">
    <name type="scientific">Rosa chinensis</name>
    <name type="common">China rose</name>
    <dbReference type="NCBI Taxonomy" id="74649"/>
    <lineage>
        <taxon>Eukaryota</taxon>
        <taxon>Viridiplantae</taxon>
        <taxon>Streptophyta</taxon>
        <taxon>Embryophyta</taxon>
        <taxon>Tracheophyta</taxon>
        <taxon>Spermatophyta</taxon>
        <taxon>Magnoliopsida</taxon>
        <taxon>eudicotyledons</taxon>
        <taxon>Gunneridae</taxon>
        <taxon>Pentapetalae</taxon>
        <taxon>rosids</taxon>
        <taxon>fabids</taxon>
        <taxon>Rosales</taxon>
        <taxon>Rosaceae</taxon>
        <taxon>Rosoideae</taxon>
        <taxon>Rosoideae incertae sedis</taxon>
        <taxon>Rosa</taxon>
    </lineage>
</organism>
<protein>
    <recommendedName>
        <fullName evidence="4">2-oxoglutarate-dependent dioxygenase DAO</fullName>
    </recommendedName>
    <alternativeName>
        <fullName evidence="5">Protein DIOXYGENASE FOR AUXIN OXIDATION</fullName>
    </alternativeName>
</protein>
<dbReference type="STRING" id="74649.A0A2P6QV25"/>
<keyword evidence="2 6" id="KW-0408">Iron</keyword>
<dbReference type="OrthoDB" id="288590at2759"/>
<keyword evidence="8" id="KW-0223">Dioxygenase</keyword>
<dbReference type="Pfam" id="PF03171">
    <property type="entry name" value="2OG-FeII_Oxy"/>
    <property type="match status" value="1"/>
</dbReference>
<dbReference type="Gene3D" id="2.60.120.330">
    <property type="entry name" value="B-lactam Antibiotic, Isopenicillin N Synthase, Chain"/>
    <property type="match status" value="1"/>
</dbReference>
<keyword evidence="6 8" id="KW-0560">Oxidoreductase</keyword>
<evidence type="ECO:0000313" key="8">
    <source>
        <dbReference type="EMBL" id="PRQ38030.1"/>
    </source>
</evidence>
<dbReference type="EMBL" id="PDCK01000042">
    <property type="protein sequence ID" value="PRQ38030.1"/>
    <property type="molecule type" value="Genomic_DNA"/>
</dbReference>
<proteinExistence type="inferred from homology"/>
<dbReference type="PROSITE" id="PS51471">
    <property type="entry name" value="FE2OG_OXY"/>
    <property type="match status" value="1"/>
</dbReference>
<dbReference type="InterPro" id="IPR027443">
    <property type="entry name" value="IPNS-like_sf"/>
</dbReference>
<dbReference type="InterPro" id="IPR050231">
    <property type="entry name" value="Iron_ascorbate_oxido_reductase"/>
</dbReference>
<dbReference type="OMA" id="MIVEGYD"/>